<evidence type="ECO:0000256" key="3">
    <source>
        <dbReference type="ARBA" id="ARBA00022475"/>
    </source>
</evidence>
<evidence type="ECO:0000313" key="9">
    <source>
        <dbReference type="Proteomes" id="UP000254326"/>
    </source>
</evidence>
<dbReference type="GO" id="GO:0016682">
    <property type="term" value="F:oxidoreductase activity, acting on diphenols and related substances as donors, oxygen as acceptor"/>
    <property type="evidence" value="ECO:0007669"/>
    <property type="project" value="TreeGrafter"/>
</dbReference>
<feature type="transmembrane region" description="Helical" evidence="7">
    <location>
        <begin position="6"/>
        <end position="36"/>
    </location>
</feature>
<feature type="transmembrane region" description="Helical" evidence="7">
    <location>
        <begin position="257"/>
        <end position="279"/>
    </location>
</feature>
<dbReference type="RefSeq" id="WP_115466278.1">
    <property type="nucleotide sequence ID" value="NZ_QKRA01000001.1"/>
</dbReference>
<feature type="transmembrane region" description="Helical" evidence="7">
    <location>
        <begin position="194"/>
        <end position="213"/>
    </location>
</feature>
<dbReference type="InterPro" id="IPR003317">
    <property type="entry name" value="Cyt-d_oxidase_su2"/>
</dbReference>
<evidence type="ECO:0000256" key="5">
    <source>
        <dbReference type="ARBA" id="ARBA00022989"/>
    </source>
</evidence>
<name>A0A370UD61_9GAMM</name>
<evidence type="ECO:0000256" key="1">
    <source>
        <dbReference type="ARBA" id="ARBA00004651"/>
    </source>
</evidence>
<dbReference type="AlphaFoldDB" id="A0A370UD61"/>
<comment type="subcellular location">
    <subcellularLocation>
        <location evidence="1">Cell membrane</location>
        <topology evidence="1">Multi-pass membrane protein</topology>
    </subcellularLocation>
</comment>
<feature type="transmembrane region" description="Helical" evidence="7">
    <location>
        <begin position="225"/>
        <end position="245"/>
    </location>
</feature>
<dbReference type="GO" id="GO:0009055">
    <property type="term" value="F:electron transfer activity"/>
    <property type="evidence" value="ECO:0007669"/>
    <property type="project" value="TreeGrafter"/>
</dbReference>
<evidence type="ECO:0000256" key="6">
    <source>
        <dbReference type="ARBA" id="ARBA00023136"/>
    </source>
</evidence>
<accession>A0A370UD61</accession>
<protein>
    <submittedName>
        <fullName evidence="8">Ubiquinol oxidase subunit II</fullName>
    </submittedName>
</protein>
<evidence type="ECO:0000256" key="4">
    <source>
        <dbReference type="ARBA" id="ARBA00022692"/>
    </source>
</evidence>
<feature type="transmembrane region" description="Helical" evidence="7">
    <location>
        <begin position="299"/>
        <end position="317"/>
    </location>
</feature>
<keyword evidence="4 7" id="KW-0812">Transmembrane</keyword>
<keyword evidence="9" id="KW-1185">Reference proteome</keyword>
<reference evidence="8 9" key="1">
    <citation type="submission" date="2018-06" db="EMBL/GenBank/DDBJ databases">
        <title>Marinomonas sp. YLB-05 draft genome sequence.</title>
        <authorList>
            <person name="Yu L."/>
            <person name="Tang X."/>
        </authorList>
    </citation>
    <scope>NUCLEOTIDE SEQUENCE [LARGE SCALE GENOMIC DNA]</scope>
    <source>
        <strain evidence="8 9">YLB-05</strain>
    </source>
</reference>
<comment type="similarity">
    <text evidence="2">Belongs to the cytochrome ubiquinol oxidase subunit 2 family.</text>
</comment>
<keyword evidence="3" id="KW-1003">Cell membrane</keyword>
<evidence type="ECO:0000256" key="2">
    <source>
        <dbReference type="ARBA" id="ARBA00007543"/>
    </source>
</evidence>
<sequence>MEINLVVVWALIIIFGLTMYVLSDGFDLGVGVLFLAAPNSRDRDAMLRSVTKRWDGSEAWLALVAVCFAIAFPPTLSVMWAAFSIPLLGMLFGLMIRGLAFKKRADNRGRWDALFCFGSMLVTFLQGTILGALIQGTAVEGQRFVGNQWDWLTWFSALTGLTLLLTYALLGATWLLVTTEGALYKKMRRHSHHLLVWFGYAMTIVMLVTPFLNEAQRERWLGLPNLFHMGFVPMLGVMAFVWVYYVIRFSEWRRWPFAITLIMLWTAFFTYITSLWPNIIIPNMSIYEMAGQANLGQPLWGILLFVLAILAYSFRAFKSSFDNPQLV</sequence>
<dbReference type="OrthoDB" id="9776710at2"/>
<dbReference type="Pfam" id="PF02322">
    <property type="entry name" value="Cyt_bd_oxida_II"/>
    <property type="match status" value="1"/>
</dbReference>
<dbReference type="EMBL" id="QKRA01000001">
    <property type="protein sequence ID" value="RDL45689.1"/>
    <property type="molecule type" value="Genomic_DNA"/>
</dbReference>
<evidence type="ECO:0000256" key="7">
    <source>
        <dbReference type="SAM" id="Phobius"/>
    </source>
</evidence>
<organism evidence="8 9">
    <name type="scientific">Marinomonas piezotolerans</name>
    <dbReference type="NCBI Taxonomy" id="2213058"/>
    <lineage>
        <taxon>Bacteria</taxon>
        <taxon>Pseudomonadati</taxon>
        <taxon>Pseudomonadota</taxon>
        <taxon>Gammaproteobacteria</taxon>
        <taxon>Oceanospirillales</taxon>
        <taxon>Oceanospirillaceae</taxon>
        <taxon>Marinomonas</taxon>
    </lineage>
</organism>
<proteinExistence type="inferred from homology"/>
<comment type="caution">
    <text evidence="8">The sequence shown here is derived from an EMBL/GenBank/DDBJ whole genome shotgun (WGS) entry which is preliminary data.</text>
</comment>
<dbReference type="PANTHER" id="PTHR43141:SF4">
    <property type="entry name" value="CYTOCHROME BD2 SUBUNIT II"/>
    <property type="match status" value="1"/>
</dbReference>
<feature type="transmembrane region" description="Helical" evidence="7">
    <location>
        <begin position="113"/>
        <end position="134"/>
    </location>
</feature>
<feature type="transmembrane region" description="Helical" evidence="7">
    <location>
        <begin position="80"/>
        <end position="101"/>
    </location>
</feature>
<feature type="transmembrane region" description="Helical" evidence="7">
    <location>
        <begin position="154"/>
        <end position="182"/>
    </location>
</feature>
<keyword evidence="6 7" id="KW-0472">Membrane</keyword>
<dbReference type="GO" id="GO:0005886">
    <property type="term" value="C:plasma membrane"/>
    <property type="evidence" value="ECO:0007669"/>
    <property type="project" value="UniProtKB-SubCell"/>
</dbReference>
<dbReference type="PANTHER" id="PTHR43141">
    <property type="entry name" value="CYTOCHROME BD2 SUBUNIT II"/>
    <property type="match status" value="1"/>
</dbReference>
<dbReference type="GO" id="GO:0019646">
    <property type="term" value="P:aerobic electron transport chain"/>
    <property type="evidence" value="ECO:0007669"/>
    <property type="project" value="TreeGrafter"/>
</dbReference>
<gene>
    <name evidence="8" type="ORF">DN730_01170</name>
</gene>
<keyword evidence="5 7" id="KW-1133">Transmembrane helix</keyword>
<evidence type="ECO:0000313" key="8">
    <source>
        <dbReference type="EMBL" id="RDL45689.1"/>
    </source>
</evidence>
<dbReference type="Proteomes" id="UP000254326">
    <property type="component" value="Unassembled WGS sequence"/>
</dbReference>
<dbReference type="GO" id="GO:0070069">
    <property type="term" value="C:cytochrome complex"/>
    <property type="evidence" value="ECO:0007669"/>
    <property type="project" value="TreeGrafter"/>
</dbReference>